<evidence type="ECO:0000259" key="5">
    <source>
        <dbReference type="Pfam" id="PF25899"/>
    </source>
</evidence>
<evidence type="ECO:0000259" key="4">
    <source>
        <dbReference type="Pfam" id="PF25898"/>
    </source>
</evidence>
<evidence type="ECO:0000313" key="7">
    <source>
        <dbReference type="Proteomes" id="UP001162480"/>
    </source>
</evidence>
<feature type="region of interest" description="Disordered" evidence="2">
    <location>
        <begin position="1427"/>
        <end position="1449"/>
    </location>
</feature>
<reference evidence="6" key="1">
    <citation type="submission" date="2023-08" db="EMBL/GenBank/DDBJ databases">
        <authorList>
            <person name="Alioto T."/>
            <person name="Alioto T."/>
            <person name="Gomez Garrido J."/>
        </authorList>
    </citation>
    <scope>NUCLEOTIDE SEQUENCE</scope>
</reference>
<feature type="domain" description="LolA-like" evidence="4">
    <location>
        <begin position="233"/>
        <end position="452"/>
    </location>
</feature>
<feature type="region of interest" description="Disordered" evidence="2">
    <location>
        <begin position="837"/>
        <end position="857"/>
    </location>
</feature>
<feature type="repeat" description="Filamin" evidence="1">
    <location>
        <begin position="637"/>
        <end position="779"/>
    </location>
</feature>
<feature type="domain" description="LolA-like" evidence="4">
    <location>
        <begin position="26"/>
        <end position="232"/>
    </location>
</feature>
<evidence type="ECO:0000256" key="2">
    <source>
        <dbReference type="SAM" id="MobiDB-lite"/>
    </source>
</evidence>
<feature type="domain" description="DUF7959" evidence="5">
    <location>
        <begin position="467"/>
        <end position="561"/>
    </location>
</feature>
<dbReference type="Proteomes" id="UP001162480">
    <property type="component" value="Chromosome 9"/>
</dbReference>
<dbReference type="InterPro" id="IPR058265">
    <property type="entry name" value="DUF7959"/>
</dbReference>
<dbReference type="Gene3D" id="2.60.40.10">
    <property type="entry name" value="Immunoglobulins"/>
    <property type="match status" value="2"/>
</dbReference>
<dbReference type="InterPro" id="IPR017868">
    <property type="entry name" value="Filamin/ABP280_repeat-like"/>
</dbReference>
<evidence type="ECO:0000313" key="6">
    <source>
        <dbReference type="EMBL" id="CAI9727918.1"/>
    </source>
</evidence>
<dbReference type="InterPro" id="IPR013783">
    <property type="entry name" value="Ig-like_fold"/>
</dbReference>
<feature type="signal peptide" evidence="3">
    <location>
        <begin position="1"/>
        <end position="22"/>
    </location>
</feature>
<dbReference type="Pfam" id="PF25899">
    <property type="entry name" value="DUF7959"/>
    <property type="match status" value="1"/>
</dbReference>
<dbReference type="PANTHER" id="PTHR36902">
    <property type="entry name" value="ENRICHED IN SURFACE-LABELED PROTEOME PROTEIN 9"/>
    <property type="match status" value="1"/>
</dbReference>
<sequence length="1966" mass="223027">MRFNVLLVACTYCSLLIAAAAAVDPIVCSTSAKESKPLPTLPKAYSIRLEVNEITNNRTVEIHAHVDDRIEKVAVKVTSELVSSFSIFDFNISQLIITESVKDDDINNCNVEKITGDDVLAVFRHLFKLSKLNPANIPKKYNDNLKYIGSSKVHGEIVESWEVCDTINKETNKVTLYYSADGWITASGVKHVPVRLHLISQTTQNNKLINNEYLIEFSDYNPTPPDYKIFEIPKETYCKGSAYKKDLPKIRTAFSCGLERIDLGAQYPVRINQYEYYDFQKKLFRLDYFENIKGNPGYLGGQLTQIHDYNTDTAYIISKNNIKCEMKSIEEISDLYRELDDAKNRLKNSQEMLQLDKFKYIYEGQRTVRGILCDVWIAHRDDYPLPKSSLSVWEWYFASDDAVLDIGEREETNFPVRLEIKHDESKTYAVQNIYNYDEDFQLYSTFDIDKCFGVNNRLDYSFEIIGSYDSIVNEDEETLKYEIRFSLSEIGKMSPLRISNIQIDEGENTVVASFSLLDTPPGNKGNETDLHTAAAKLVNEISNNELVITRTDNSKLKTKLNSFKKPHNRVNNCRLGLQLANDHLNIPTSLIAPEEIAIANNDSTANKIFRLAYMIKLTAQHQKWISFNDGNDIPENPTDHSSSTLVISGSGYKHATVGRKSQFTISSLQKFPTYLKINILGPSASDSFPQKLLSSTITNLQTDLNRQQTKTFSNPILDYHSDGIFEIDNNGLEIIPYDYKLSMNGTSLVSYIPRKTGVHYISVQRHDTDIDGSPFRVIVSHPISSNPNSKTLLLKSLSVDTPALWDNNRQVKVKKLRVIRRTVLPNKIEENNDICDISKSSTDVNNTDKDVSSDSSHLFADTNSVTSQGGLVSISVASNPSSESIVVDGSPGINTSTDTTYTNSSSSSDTPVENIQAIYLLNPGDSPNEFYTPSASPRYFSNDRETYSSESDDDSTYYESKDSDEPAQGLVFLERMQSCLNAERVGKISIGSASSAFNKVITQKRRSSPYSEKSSKLSHVDGNLRTTENIAELCSSENNHCKTNLADRGRYRRSFSCNSSLHDSPKSLKRQRSMEVFNWLDNINSPSSDESHHSRKFLLQQPISLLCKNIQMNEKITKDDGFNSSLECSSRSLYHDEKETFGFDSPQNDSKTRSLRKNKTFSVHTPTFPRLPLENMEVHRWKNTSTCCESPNSLSPHETFHEDSRSPPFIWQQQSRCKKCLHAFNGNQTGVGCPFYHHDESKCNGENPNKCSHNTSGCLPSCGIHSRIASAPHYCSHMSNKSNSSSISTERQEDEGKIFKSEVKIFLKTPRNKHNSRVYYDGKCQNKNSSKCENSLTVKKRKLLVLHNYNVDGKNEALNSTVDSSALASTNSNKEVPTIILEKNTISNEKENMGRAEDTSQCYVQNWLRESAKVPVRQFTIETNDSGIAINSRSPSPQRTQEFNERSTMKRKSVCDVTTTPFTKYSEFKKKESDHFKRTEHFVEKSSAKHLYDLSNVNEYESFQQFKPNEMEMHRENFKNNSVKYMTPEIFGDLEEFLSSELYNGALLQAILNPNEIDKNSPVNNGNRYNRVDDSVRQKYLTVPYDYRKRDDRSDIYSGDFSPETSEQIPFEKLNSGHRWSEISEKSGLYWDNTLERRKSDIPQVGLCQNYYSDYPTSNQPSGLYRGSFVRQYQSYPHGLNELPLTDTEEELYINERLDNQTFTSVSNPSEQNMYFQHFERSDATNVSSLADIEELASIDEPALDELPKCPGCNCCSNRVNSSQKFYDTNKMKTSETRVLHNGFEVGNIETGNIYPTNRGVQEQNGSFLGDYTLSDTSLHQWYINESELSHSSDWPPSSISMATHELLPPSMECLFMSLHKAIAATEERPDSVCYALGPGLEIGYVKTLNFFQVRTVEGTGPLTVGIQGPCPANSVEEISIIYTDHCTYDVSYFVTKTGCYTLDIKWAGRHIFQSPFFCQVLPLKE</sequence>
<dbReference type="Pfam" id="PF25898">
    <property type="entry name" value="LolA_2nd_metazoa"/>
    <property type="match status" value="2"/>
</dbReference>
<dbReference type="EMBL" id="OX597822">
    <property type="protein sequence ID" value="CAI9727918.1"/>
    <property type="molecule type" value="Genomic_DNA"/>
</dbReference>
<protein>
    <submittedName>
        <fullName evidence="6">XP_036362554.1uncharacterized protein LOC115216218</fullName>
    </submittedName>
</protein>
<proteinExistence type="predicted"/>
<dbReference type="InterPro" id="IPR014756">
    <property type="entry name" value="Ig_E-set"/>
</dbReference>
<feature type="repeat" description="Filamin" evidence="1">
    <location>
        <begin position="1866"/>
        <end position="1961"/>
    </location>
</feature>
<dbReference type="PROSITE" id="PS50194">
    <property type="entry name" value="FILAMIN_REPEAT"/>
    <property type="match status" value="2"/>
</dbReference>
<dbReference type="SUPFAM" id="SSF81296">
    <property type="entry name" value="E set domains"/>
    <property type="match status" value="2"/>
</dbReference>
<feature type="region of interest" description="Disordered" evidence="2">
    <location>
        <begin position="881"/>
        <end position="910"/>
    </location>
</feature>
<evidence type="ECO:0000256" key="3">
    <source>
        <dbReference type="SAM" id="SignalP"/>
    </source>
</evidence>
<organism evidence="6 7">
    <name type="scientific">Octopus vulgaris</name>
    <name type="common">Common octopus</name>
    <dbReference type="NCBI Taxonomy" id="6645"/>
    <lineage>
        <taxon>Eukaryota</taxon>
        <taxon>Metazoa</taxon>
        <taxon>Spiralia</taxon>
        <taxon>Lophotrochozoa</taxon>
        <taxon>Mollusca</taxon>
        <taxon>Cephalopoda</taxon>
        <taxon>Coleoidea</taxon>
        <taxon>Octopodiformes</taxon>
        <taxon>Octopoda</taxon>
        <taxon>Incirrata</taxon>
        <taxon>Octopodidae</taxon>
        <taxon>Octopus</taxon>
    </lineage>
</organism>
<feature type="compositionally biased region" description="Polar residues" evidence="2">
    <location>
        <begin position="1427"/>
        <end position="1441"/>
    </location>
</feature>
<evidence type="ECO:0000256" key="1">
    <source>
        <dbReference type="PROSITE-ProRule" id="PRU00087"/>
    </source>
</evidence>
<feature type="region of interest" description="Disordered" evidence="2">
    <location>
        <begin position="926"/>
        <end position="964"/>
    </location>
</feature>
<accession>A0AA36B5S4</accession>
<gene>
    <name evidence="6" type="ORF">OCTVUL_1B023049</name>
</gene>
<keyword evidence="3" id="KW-0732">Signal</keyword>
<name>A0AA36B5S4_OCTVU</name>
<dbReference type="PANTHER" id="PTHR36902:SF1">
    <property type="entry name" value="ENRICHED IN SURFACE-LABELED PROTEOME PROTEIN 9"/>
    <property type="match status" value="1"/>
</dbReference>
<dbReference type="InterPro" id="IPR058831">
    <property type="entry name" value="LolA-like_dom_2nd"/>
</dbReference>
<keyword evidence="7" id="KW-1185">Reference proteome</keyword>
<dbReference type="SMART" id="SM00557">
    <property type="entry name" value="IG_FLMN"/>
    <property type="match status" value="2"/>
</dbReference>
<feature type="compositionally biased region" description="Low complexity" evidence="2">
    <location>
        <begin position="894"/>
        <end position="910"/>
    </location>
</feature>
<dbReference type="Pfam" id="PF00630">
    <property type="entry name" value="Filamin"/>
    <property type="match status" value="2"/>
</dbReference>
<dbReference type="InterPro" id="IPR001298">
    <property type="entry name" value="Filamin/ABP280_rpt"/>
</dbReference>
<feature type="chain" id="PRO_5041452059" evidence="3">
    <location>
        <begin position="23"/>
        <end position="1966"/>
    </location>
</feature>